<evidence type="ECO:0000313" key="2">
    <source>
        <dbReference type="Proteomes" id="UP000286415"/>
    </source>
</evidence>
<proteinExistence type="predicted"/>
<organism evidence="1 2">
    <name type="scientific">Clonorchis sinensis</name>
    <name type="common">Chinese liver fluke</name>
    <dbReference type="NCBI Taxonomy" id="79923"/>
    <lineage>
        <taxon>Eukaryota</taxon>
        <taxon>Metazoa</taxon>
        <taxon>Spiralia</taxon>
        <taxon>Lophotrochozoa</taxon>
        <taxon>Platyhelminthes</taxon>
        <taxon>Trematoda</taxon>
        <taxon>Digenea</taxon>
        <taxon>Opisthorchiida</taxon>
        <taxon>Opisthorchiata</taxon>
        <taxon>Opisthorchiidae</taxon>
        <taxon>Clonorchis</taxon>
    </lineage>
</organism>
<gene>
    <name evidence="1" type="ORF">CSKR_110667</name>
</gene>
<keyword evidence="2" id="KW-1185">Reference proteome</keyword>
<dbReference type="Proteomes" id="UP000286415">
    <property type="component" value="Unassembled WGS sequence"/>
</dbReference>
<evidence type="ECO:0000313" key="1">
    <source>
        <dbReference type="EMBL" id="KAG5441733.1"/>
    </source>
</evidence>
<name>A0A3R7H1H7_CLOSI</name>
<dbReference type="AlphaFoldDB" id="A0A3R7H1H7"/>
<dbReference type="EMBL" id="NIRI02000076">
    <property type="protein sequence ID" value="KAG5441733.1"/>
    <property type="molecule type" value="Genomic_DNA"/>
</dbReference>
<reference evidence="1 2" key="2">
    <citation type="journal article" date="2021" name="Genomics">
        <title>High-quality reference genome for Clonorchis sinensis.</title>
        <authorList>
            <person name="Young N.D."/>
            <person name="Stroehlein A.J."/>
            <person name="Kinkar L."/>
            <person name="Wang T."/>
            <person name="Sohn W.M."/>
            <person name="Chang B.C.H."/>
            <person name="Kaur P."/>
            <person name="Weisz D."/>
            <person name="Dudchenko O."/>
            <person name="Aiden E.L."/>
            <person name="Korhonen P.K."/>
            <person name="Gasser R.B."/>
        </authorList>
    </citation>
    <scope>NUCLEOTIDE SEQUENCE [LARGE SCALE GENOMIC DNA]</scope>
    <source>
        <strain evidence="1">Cs-k2</strain>
    </source>
</reference>
<reference evidence="1 2" key="1">
    <citation type="journal article" date="2018" name="Biotechnol. Adv.">
        <title>Improved genomic resources and new bioinformatic workflow for the carcinogenic parasite Clonorchis sinensis: Biotechnological implications.</title>
        <authorList>
            <person name="Wang D."/>
            <person name="Korhonen P.K."/>
            <person name="Gasser R.B."/>
            <person name="Young N.D."/>
        </authorList>
    </citation>
    <scope>NUCLEOTIDE SEQUENCE [LARGE SCALE GENOMIC DNA]</scope>
    <source>
        <strain evidence="1">Cs-k2</strain>
    </source>
</reference>
<dbReference type="InParanoid" id="A0A3R7H1H7"/>
<accession>A0A3R7H1H7</accession>
<sequence>MVLRQQSINVEPRCRAVGDDDSIRSQSIPQNWALWLPAEQPMLPEAGDEVTQWLECEFTDRKVRDSNPTTAFRLHLSRLGQPGTIPALVLPSGGMAMKHRKGATAE</sequence>
<protein>
    <submittedName>
        <fullName evidence="1">Uncharacterized protein</fullName>
    </submittedName>
</protein>
<comment type="caution">
    <text evidence="1">The sequence shown here is derived from an EMBL/GenBank/DDBJ whole genome shotgun (WGS) entry which is preliminary data.</text>
</comment>